<dbReference type="SUPFAM" id="SSF49452">
    <property type="entry name" value="Starch-binding domain-like"/>
    <property type="match status" value="1"/>
</dbReference>
<sequence length="426" mass="45321">MNTRSVKITVLGIALLLTISYILGCSGSAGVRNGAIKGRLTTTDGNDLPQVRIRVQAQEEQLDEANPYSRYVVTDSSDGNYIIPDVPVGVFNISAFAEGYELSGSEATGATGVSSEVNFVAIVESGSTYDVPTIYVKKRSSQQAGTVKGTVYDRALLTPIQNATVNISGFSVNTDSNGEYSIGGLIPSDGYPVECVAVGFKRYTAALPDTVSPVVYIVPGKDVNYDIYLSRGDGSFNITLTPSDADPFPTFFDGETFAVSFEYGATSVTIADNAFAGQVIFDNVPMGKDMSYRFVVQNPNYQQYVKTYPNGTLPGFTYALLFEMTRKSKDISFGVNASKNVSGPVTVQIAEVGGKGGSFVNGRRFSVGPIRVPYGKIVVSTKGAEGLRNDAGTGLDANASLTNVEDMELVISDTSSDSYELFLSGN</sequence>
<evidence type="ECO:0008006" key="3">
    <source>
        <dbReference type="Google" id="ProtNLM"/>
    </source>
</evidence>
<evidence type="ECO:0000313" key="1">
    <source>
        <dbReference type="EMBL" id="PKK91765.1"/>
    </source>
</evidence>
<dbReference type="EMBL" id="PGXC01000002">
    <property type="protein sequence ID" value="PKK91765.1"/>
    <property type="molecule type" value="Genomic_DNA"/>
</dbReference>
<dbReference type="Proteomes" id="UP000233256">
    <property type="component" value="Unassembled WGS sequence"/>
</dbReference>
<gene>
    <name evidence="1" type="ORF">CVV64_03630</name>
</gene>
<organism evidence="1 2">
    <name type="scientific">Candidatus Wallbacteria bacterium HGW-Wallbacteria-1</name>
    <dbReference type="NCBI Taxonomy" id="2013854"/>
    <lineage>
        <taxon>Bacteria</taxon>
        <taxon>Candidatus Walliibacteriota</taxon>
    </lineage>
</organism>
<proteinExistence type="predicted"/>
<dbReference type="Pfam" id="PF13620">
    <property type="entry name" value="CarboxypepD_reg"/>
    <property type="match status" value="1"/>
</dbReference>
<dbReference type="InterPro" id="IPR008969">
    <property type="entry name" value="CarboxyPept-like_regulatory"/>
</dbReference>
<dbReference type="AlphaFoldDB" id="A0A2N1PTT6"/>
<comment type="caution">
    <text evidence="1">The sequence shown here is derived from an EMBL/GenBank/DDBJ whole genome shotgun (WGS) entry which is preliminary data.</text>
</comment>
<dbReference type="InterPro" id="IPR013784">
    <property type="entry name" value="Carb-bd-like_fold"/>
</dbReference>
<evidence type="ECO:0000313" key="2">
    <source>
        <dbReference type="Proteomes" id="UP000233256"/>
    </source>
</evidence>
<name>A0A2N1PTT6_9BACT</name>
<accession>A0A2N1PTT6</accession>
<dbReference type="Gene3D" id="2.60.40.1120">
    <property type="entry name" value="Carboxypeptidase-like, regulatory domain"/>
    <property type="match status" value="2"/>
</dbReference>
<dbReference type="SUPFAM" id="SSF49464">
    <property type="entry name" value="Carboxypeptidase regulatory domain-like"/>
    <property type="match status" value="1"/>
</dbReference>
<dbReference type="GO" id="GO:0030246">
    <property type="term" value="F:carbohydrate binding"/>
    <property type="evidence" value="ECO:0007669"/>
    <property type="project" value="InterPro"/>
</dbReference>
<reference evidence="1 2" key="1">
    <citation type="journal article" date="2017" name="ISME J.">
        <title>Potential for microbial H2 and metal transformations associated with novel bacteria and archaea in deep terrestrial subsurface sediments.</title>
        <authorList>
            <person name="Hernsdorf A.W."/>
            <person name="Amano Y."/>
            <person name="Miyakawa K."/>
            <person name="Ise K."/>
            <person name="Suzuki Y."/>
            <person name="Anantharaman K."/>
            <person name="Probst A."/>
            <person name="Burstein D."/>
            <person name="Thomas B.C."/>
            <person name="Banfield J.F."/>
        </authorList>
    </citation>
    <scope>NUCLEOTIDE SEQUENCE [LARGE SCALE GENOMIC DNA]</scope>
    <source>
        <strain evidence="1">HGW-Wallbacteria-1</strain>
    </source>
</reference>
<protein>
    <recommendedName>
        <fullName evidence="3">Carboxypeptidase regulatory-like domain-containing protein</fullName>
    </recommendedName>
</protein>